<keyword evidence="2" id="KW-1133">Transmembrane helix</keyword>
<dbReference type="Proteomes" id="UP000824116">
    <property type="component" value="Unassembled WGS sequence"/>
</dbReference>
<dbReference type="InterPro" id="IPR001387">
    <property type="entry name" value="Cro/C1-type_HTH"/>
</dbReference>
<comment type="caution">
    <text evidence="4">The sequence shown here is derived from an EMBL/GenBank/DDBJ whole genome shotgun (WGS) entry which is preliminary data.</text>
</comment>
<dbReference type="CDD" id="cd00093">
    <property type="entry name" value="HTH_XRE"/>
    <property type="match status" value="1"/>
</dbReference>
<organism evidence="4 5">
    <name type="scientific">Candidatus Mediterraneibacter stercoravium</name>
    <dbReference type="NCBI Taxonomy" id="2838685"/>
    <lineage>
        <taxon>Bacteria</taxon>
        <taxon>Bacillati</taxon>
        <taxon>Bacillota</taxon>
        <taxon>Clostridia</taxon>
        <taxon>Lachnospirales</taxon>
        <taxon>Lachnospiraceae</taxon>
        <taxon>Mediterraneibacter</taxon>
    </lineage>
</organism>
<reference evidence="4" key="2">
    <citation type="submission" date="2021-04" db="EMBL/GenBank/DDBJ databases">
        <authorList>
            <person name="Gilroy R."/>
        </authorList>
    </citation>
    <scope>NUCLEOTIDE SEQUENCE</scope>
    <source>
        <strain evidence="4">CHK196-3914</strain>
    </source>
</reference>
<keyword evidence="2" id="KW-0472">Membrane</keyword>
<proteinExistence type="predicted"/>
<dbReference type="PANTHER" id="PTHR46558">
    <property type="entry name" value="TRACRIPTIONAL REGULATORY PROTEIN-RELATED-RELATED"/>
    <property type="match status" value="1"/>
</dbReference>
<feature type="transmembrane region" description="Helical" evidence="2">
    <location>
        <begin position="129"/>
        <end position="151"/>
    </location>
</feature>
<protein>
    <submittedName>
        <fullName evidence="4">Helix-turn-helix domain-containing protein</fullName>
    </submittedName>
</protein>
<dbReference type="Gene3D" id="1.10.260.40">
    <property type="entry name" value="lambda repressor-like DNA-binding domains"/>
    <property type="match status" value="1"/>
</dbReference>
<keyword evidence="1" id="KW-0238">DNA-binding</keyword>
<evidence type="ECO:0000259" key="3">
    <source>
        <dbReference type="PROSITE" id="PS50943"/>
    </source>
</evidence>
<evidence type="ECO:0000256" key="2">
    <source>
        <dbReference type="SAM" id="Phobius"/>
    </source>
</evidence>
<dbReference type="PROSITE" id="PS50943">
    <property type="entry name" value="HTH_CROC1"/>
    <property type="match status" value="1"/>
</dbReference>
<dbReference type="InterPro" id="IPR010982">
    <property type="entry name" value="Lambda_DNA-bd_dom_sf"/>
</dbReference>
<name>A0A9D2GB43_9FIRM</name>
<keyword evidence="2" id="KW-0812">Transmembrane</keyword>
<dbReference type="EMBL" id="DXAY01000230">
    <property type="protein sequence ID" value="HIZ75507.1"/>
    <property type="molecule type" value="Genomic_DNA"/>
</dbReference>
<accession>A0A9D2GB43</accession>
<feature type="transmembrane region" description="Helical" evidence="2">
    <location>
        <begin position="183"/>
        <end position="204"/>
    </location>
</feature>
<dbReference type="SMART" id="SM00530">
    <property type="entry name" value="HTH_XRE"/>
    <property type="match status" value="1"/>
</dbReference>
<evidence type="ECO:0000313" key="4">
    <source>
        <dbReference type="EMBL" id="HIZ75507.1"/>
    </source>
</evidence>
<dbReference type="Pfam" id="PF01381">
    <property type="entry name" value="HTH_3"/>
    <property type="match status" value="1"/>
</dbReference>
<dbReference type="GO" id="GO:0003677">
    <property type="term" value="F:DNA binding"/>
    <property type="evidence" value="ECO:0007669"/>
    <property type="project" value="UniProtKB-KW"/>
</dbReference>
<dbReference type="PANTHER" id="PTHR46558:SF13">
    <property type="entry name" value="HTH-TYPE TRANSCRIPTIONAL REGULATOR IMMR"/>
    <property type="match status" value="1"/>
</dbReference>
<dbReference type="SUPFAM" id="SSF47413">
    <property type="entry name" value="lambda repressor-like DNA-binding domains"/>
    <property type="match status" value="1"/>
</dbReference>
<gene>
    <name evidence="4" type="ORF">H9723_09780</name>
</gene>
<sequence length="270" mass="28452">MTFQEQLITLRKQQGLSQEQLGAKLGVTRQTVSKWELGITTPEMDKLMLLADLFHISIDELVGRKRKDGESETEHGHTAEAVPPVKEIHYIPYPWHYEYKSRRTLFGLPLVHINIGRWIPGQKHCRAKGVVAIGNFASGFLALGGIASGIFSVGGISAGLFSLGGLAVGLLLAAGGFSVGTVAVGGLALGIFAMGGGAFGIYALGGAAVGQKIAAGGFARAAVAIGDVAQGEIVFDINSHISPSAIEHAILEKFPGTWDIIVKLFSHLAE</sequence>
<evidence type="ECO:0000313" key="5">
    <source>
        <dbReference type="Proteomes" id="UP000824116"/>
    </source>
</evidence>
<dbReference type="AlphaFoldDB" id="A0A9D2GB43"/>
<feature type="domain" description="HTH cro/C1-type" evidence="3">
    <location>
        <begin position="7"/>
        <end position="61"/>
    </location>
</feature>
<evidence type="ECO:0000256" key="1">
    <source>
        <dbReference type="ARBA" id="ARBA00023125"/>
    </source>
</evidence>
<reference evidence="4" key="1">
    <citation type="journal article" date="2021" name="PeerJ">
        <title>Extensive microbial diversity within the chicken gut microbiome revealed by metagenomics and culture.</title>
        <authorList>
            <person name="Gilroy R."/>
            <person name="Ravi A."/>
            <person name="Getino M."/>
            <person name="Pursley I."/>
            <person name="Horton D.L."/>
            <person name="Alikhan N.F."/>
            <person name="Baker D."/>
            <person name="Gharbi K."/>
            <person name="Hall N."/>
            <person name="Watson M."/>
            <person name="Adriaenssens E.M."/>
            <person name="Foster-Nyarko E."/>
            <person name="Jarju S."/>
            <person name="Secka A."/>
            <person name="Antonio M."/>
            <person name="Oren A."/>
            <person name="Chaudhuri R.R."/>
            <person name="La Ragione R."/>
            <person name="Hildebrand F."/>
            <person name="Pallen M.J."/>
        </authorList>
    </citation>
    <scope>NUCLEOTIDE SEQUENCE</scope>
    <source>
        <strain evidence="4">CHK196-3914</strain>
    </source>
</reference>
<feature type="transmembrane region" description="Helical" evidence="2">
    <location>
        <begin position="158"/>
        <end position="177"/>
    </location>
</feature>